<dbReference type="InterPro" id="IPR018022">
    <property type="entry name" value="IPT"/>
</dbReference>
<dbReference type="Pfam" id="PF01715">
    <property type="entry name" value="IPPT"/>
    <property type="match status" value="1"/>
</dbReference>
<proteinExistence type="inferred from homology"/>
<dbReference type="GO" id="GO:0005524">
    <property type="term" value="F:ATP binding"/>
    <property type="evidence" value="ECO:0007669"/>
    <property type="project" value="UniProtKB-KW"/>
</dbReference>
<dbReference type="GO" id="GO:0006400">
    <property type="term" value="P:tRNA modification"/>
    <property type="evidence" value="ECO:0007669"/>
    <property type="project" value="TreeGrafter"/>
</dbReference>
<dbReference type="OrthoDB" id="775260at2759"/>
<dbReference type="GO" id="GO:0005739">
    <property type="term" value="C:mitochondrion"/>
    <property type="evidence" value="ECO:0007669"/>
    <property type="project" value="TreeGrafter"/>
</dbReference>
<dbReference type="NCBIfam" id="TIGR00174">
    <property type="entry name" value="miaA"/>
    <property type="match status" value="1"/>
</dbReference>
<dbReference type="Gene3D" id="3.40.50.300">
    <property type="entry name" value="P-loop containing nucleotide triphosphate hydrolases"/>
    <property type="match status" value="1"/>
</dbReference>
<dbReference type="InterPro" id="IPR039657">
    <property type="entry name" value="Dimethylallyltransferase"/>
</dbReference>
<evidence type="ECO:0000256" key="6">
    <source>
        <dbReference type="SAM" id="Phobius"/>
    </source>
</evidence>
<evidence type="ECO:0000256" key="3">
    <source>
        <dbReference type="ARBA" id="ARBA00022741"/>
    </source>
</evidence>
<evidence type="ECO:0000313" key="8">
    <source>
        <dbReference type="EMBL" id="KAJ6636465.1"/>
    </source>
</evidence>
<accession>A0A9Q0MSU4</accession>
<dbReference type="Gene3D" id="1.10.20.140">
    <property type="match status" value="1"/>
</dbReference>
<keyword evidence="3 5" id="KW-0547">Nucleotide-binding</keyword>
<sequence>NNVFLLGEEPTIEDFILLIGTVVAFIAFILWCCFPIHPKENNGHQQFACKSLQHSLSSQQIKNGVTNGGAQLHYGDEKFTKMLRNVPFVVILGSTGTGKTKLSIELAKRFGAEIVSADSMQVYKGLDIVTAKATKVEQSMAKHHLLDVIDASCKFSVVDFRDTALPIINNLLEEKKIPILVGGTSYYIESIIWKVLVDPPRENLKRKIDSNSDEEKCEDGEMSLRQWYSGDKFEGKTSVELHQLLQTVDPVSAQRLHPNDIRKVKRALEVYENYGKTLTDILSEQKSNEGGNYYGGPLRFHHIILFWLQCDQDILNKRLDLRIDDMLSQGLIKEIRSFYNSFIASDKSESSKEKIDYSKGALQSIGLKEFIPYLEKYDEQEDQRIIDFLLSDQTENQSPPEGLAEIKSCLETLRLVTKRYSKRQPKWIKNRFLLSGDRHVPPIYPLSTNNPDNWDDDVYRKAENVILSYIENREADLKPCELVDNPRKNLDPNVSNICDICNRTFVGQFHWELHLQSNKHKKQKARIKKRKHLEESQVNVNVTS</sequence>
<dbReference type="InterPro" id="IPR027417">
    <property type="entry name" value="P-loop_NTPase"/>
</dbReference>
<dbReference type="PANTHER" id="PTHR11088:SF89">
    <property type="entry name" value="TRNA DIMETHYLALLYLTRANSFERASE"/>
    <property type="match status" value="1"/>
</dbReference>
<dbReference type="Pfam" id="PF12874">
    <property type="entry name" value="zf-met"/>
    <property type="match status" value="1"/>
</dbReference>
<keyword evidence="6" id="KW-0472">Membrane</keyword>
<organism evidence="8 9">
    <name type="scientific">Pseudolycoriella hygida</name>
    <dbReference type="NCBI Taxonomy" id="35572"/>
    <lineage>
        <taxon>Eukaryota</taxon>
        <taxon>Metazoa</taxon>
        <taxon>Ecdysozoa</taxon>
        <taxon>Arthropoda</taxon>
        <taxon>Hexapoda</taxon>
        <taxon>Insecta</taxon>
        <taxon>Pterygota</taxon>
        <taxon>Neoptera</taxon>
        <taxon>Endopterygota</taxon>
        <taxon>Diptera</taxon>
        <taxon>Nematocera</taxon>
        <taxon>Sciaroidea</taxon>
        <taxon>Sciaridae</taxon>
        <taxon>Pseudolycoriella</taxon>
    </lineage>
</organism>
<reference evidence="8" key="1">
    <citation type="submission" date="2022-07" db="EMBL/GenBank/DDBJ databases">
        <authorList>
            <person name="Trinca V."/>
            <person name="Uliana J.V.C."/>
            <person name="Torres T.T."/>
            <person name="Ward R.J."/>
            <person name="Monesi N."/>
        </authorList>
    </citation>
    <scope>NUCLEOTIDE SEQUENCE</scope>
    <source>
        <strain evidence="8">HSMRA1968</strain>
        <tissue evidence="8">Whole embryos</tissue>
    </source>
</reference>
<dbReference type="PROSITE" id="PS00028">
    <property type="entry name" value="ZINC_FINGER_C2H2_1"/>
    <property type="match status" value="1"/>
</dbReference>
<dbReference type="InterPro" id="IPR013087">
    <property type="entry name" value="Znf_C2H2_type"/>
</dbReference>
<gene>
    <name evidence="8" type="primary">Trit1</name>
    <name evidence="8" type="ORF">Bhyg_15055</name>
</gene>
<dbReference type="SUPFAM" id="SSF57667">
    <property type="entry name" value="beta-beta-alpha zinc fingers"/>
    <property type="match status" value="1"/>
</dbReference>
<name>A0A9Q0MSU4_9DIPT</name>
<dbReference type="EMBL" id="WJQU01000004">
    <property type="protein sequence ID" value="KAJ6636465.1"/>
    <property type="molecule type" value="Genomic_DNA"/>
</dbReference>
<dbReference type="InterPro" id="IPR036236">
    <property type="entry name" value="Znf_C2H2_sf"/>
</dbReference>
<keyword evidence="6" id="KW-1133">Transmembrane helix</keyword>
<keyword evidence="4 5" id="KW-0067">ATP-binding</keyword>
<dbReference type="PANTHER" id="PTHR11088">
    <property type="entry name" value="TRNA DIMETHYLALLYLTRANSFERASE"/>
    <property type="match status" value="1"/>
</dbReference>
<dbReference type="GO" id="GO:0052381">
    <property type="term" value="F:tRNA dimethylallyltransferase activity"/>
    <property type="evidence" value="ECO:0007669"/>
    <property type="project" value="InterPro"/>
</dbReference>
<feature type="domain" description="C2H2-type" evidence="7">
    <location>
        <begin position="498"/>
        <end position="520"/>
    </location>
</feature>
<feature type="non-terminal residue" evidence="8">
    <location>
        <position position="544"/>
    </location>
</feature>
<evidence type="ECO:0000256" key="1">
    <source>
        <dbReference type="ARBA" id="ARBA00005842"/>
    </source>
</evidence>
<comment type="similarity">
    <text evidence="1 5">Belongs to the IPP transferase family.</text>
</comment>
<dbReference type="AlphaFoldDB" id="A0A9Q0MSU4"/>
<protein>
    <submittedName>
        <fullName evidence="8">tRNA dimethylallyltransferase</fullName>
    </submittedName>
</protein>
<evidence type="ECO:0000259" key="7">
    <source>
        <dbReference type="PROSITE" id="PS00028"/>
    </source>
</evidence>
<dbReference type="Gene3D" id="3.30.160.60">
    <property type="entry name" value="Classic Zinc Finger"/>
    <property type="match status" value="1"/>
</dbReference>
<keyword evidence="9" id="KW-1185">Reference proteome</keyword>
<keyword evidence="6" id="KW-0812">Transmembrane</keyword>
<evidence type="ECO:0000313" key="9">
    <source>
        <dbReference type="Proteomes" id="UP001151699"/>
    </source>
</evidence>
<comment type="caution">
    <text evidence="8">The sequence shown here is derived from an EMBL/GenBank/DDBJ whole genome shotgun (WGS) entry which is preliminary data.</text>
</comment>
<dbReference type="SUPFAM" id="SSF52540">
    <property type="entry name" value="P-loop containing nucleoside triphosphate hydrolases"/>
    <property type="match status" value="2"/>
</dbReference>
<evidence type="ECO:0000256" key="4">
    <source>
        <dbReference type="ARBA" id="ARBA00022840"/>
    </source>
</evidence>
<evidence type="ECO:0000256" key="5">
    <source>
        <dbReference type="RuleBase" id="RU003785"/>
    </source>
</evidence>
<feature type="transmembrane region" description="Helical" evidence="6">
    <location>
        <begin position="15"/>
        <end position="34"/>
    </location>
</feature>
<dbReference type="HAMAP" id="MF_00185">
    <property type="entry name" value="IPP_trans"/>
    <property type="match status" value="1"/>
</dbReference>
<keyword evidence="2 5" id="KW-0808">Transferase</keyword>
<dbReference type="Proteomes" id="UP001151699">
    <property type="component" value="Chromosome C"/>
</dbReference>
<evidence type="ECO:0000256" key="2">
    <source>
        <dbReference type="ARBA" id="ARBA00022679"/>
    </source>
</evidence>